<proteinExistence type="predicted"/>
<gene>
    <name evidence="1" type="ORF">TcarDRAFT_1864</name>
</gene>
<dbReference type="RefSeq" id="WP_007288971.1">
    <property type="nucleotide sequence ID" value="NZ_AAWL01000005.1"/>
</dbReference>
<organism evidence="1 2">
    <name type="scientific">Thermosinus carboxydivorans Nor1</name>
    <dbReference type="NCBI Taxonomy" id="401526"/>
    <lineage>
        <taxon>Bacteria</taxon>
        <taxon>Bacillati</taxon>
        <taxon>Bacillota</taxon>
        <taxon>Negativicutes</taxon>
        <taxon>Selenomonadales</taxon>
        <taxon>Sporomusaceae</taxon>
        <taxon>Thermosinus</taxon>
    </lineage>
</organism>
<dbReference type="Pfam" id="PF02597">
    <property type="entry name" value="ThiS"/>
    <property type="match status" value="1"/>
</dbReference>
<dbReference type="InterPro" id="IPR003749">
    <property type="entry name" value="ThiS/MoaD-like"/>
</dbReference>
<sequence length="92" mass="10333">METTIELRGFARLMNLFQERGWPFPYYYPLSAPLSGYELLEQLAINKDQVEALFINGRAQPLDAVINPGDRVALIPPGTPGPYRILLGIRST</sequence>
<evidence type="ECO:0000313" key="1">
    <source>
        <dbReference type="EMBL" id="EAX47986.1"/>
    </source>
</evidence>
<comment type="caution">
    <text evidence="1">The sequence shown here is derived from an EMBL/GenBank/DDBJ whole genome shotgun (WGS) entry which is preliminary data.</text>
</comment>
<evidence type="ECO:0000313" key="2">
    <source>
        <dbReference type="Proteomes" id="UP000005139"/>
    </source>
</evidence>
<keyword evidence="2" id="KW-1185">Reference proteome</keyword>
<dbReference type="AlphaFoldDB" id="A1HPL6"/>
<dbReference type="Proteomes" id="UP000005139">
    <property type="component" value="Unassembled WGS sequence"/>
</dbReference>
<name>A1HPL6_9FIRM</name>
<dbReference type="OrthoDB" id="5339859at2"/>
<accession>A1HPL6</accession>
<dbReference type="EMBL" id="AAWL01000005">
    <property type="protein sequence ID" value="EAX47986.1"/>
    <property type="molecule type" value="Genomic_DNA"/>
</dbReference>
<dbReference type="eggNOG" id="COG1977">
    <property type="taxonomic scope" value="Bacteria"/>
</dbReference>
<reference evidence="1 2" key="1">
    <citation type="submission" date="2007-01" db="EMBL/GenBank/DDBJ databases">
        <title>Annotation of the draft genome assembly of Thermosinus carboxydivorans Nor1.</title>
        <authorList>
            <consortium name="US DOE Joint Genome Institute (JGI-ORNL)"/>
            <person name="Larimer F."/>
            <person name="Land M."/>
            <person name="Hauser L."/>
        </authorList>
    </citation>
    <scope>NUCLEOTIDE SEQUENCE [LARGE SCALE GENOMIC DNA]</scope>
    <source>
        <strain evidence="1 2">Nor1</strain>
    </source>
</reference>
<protein>
    <submittedName>
        <fullName evidence="1">ThiamineS protein</fullName>
    </submittedName>
</protein>
<dbReference type="SUPFAM" id="SSF54285">
    <property type="entry name" value="MoaD/ThiS"/>
    <property type="match status" value="1"/>
</dbReference>
<dbReference type="InterPro" id="IPR016155">
    <property type="entry name" value="Mopterin_synth/thiamin_S_b"/>
</dbReference>
<reference evidence="1 2" key="2">
    <citation type="submission" date="2007-01" db="EMBL/GenBank/DDBJ databases">
        <title>Sequencing of the draft genome and assembly of Thermosinus carboxydivorans Nor1.</title>
        <authorList>
            <consortium name="US DOE Joint Genome Institute (JGI-PGF)"/>
            <person name="Copeland A."/>
            <person name="Lucas S."/>
            <person name="Lapidus A."/>
            <person name="Barry K."/>
            <person name="Glavina del Rio T."/>
            <person name="Dalin E."/>
            <person name="Tice H."/>
            <person name="Bruce D."/>
            <person name="Pitluck S."/>
            <person name="Richardson P."/>
        </authorList>
    </citation>
    <scope>NUCLEOTIDE SEQUENCE [LARGE SCALE GENOMIC DNA]</scope>
    <source>
        <strain evidence="1 2">Nor1</strain>
    </source>
</reference>